<protein>
    <submittedName>
        <fullName evidence="1">DUF2889 domain-containing protein</fullName>
    </submittedName>
</protein>
<reference evidence="1 2" key="1">
    <citation type="submission" date="2024-03" db="EMBL/GenBank/DDBJ databases">
        <title>Novel species of the genus Variovorax.</title>
        <authorList>
            <person name="Liu Q."/>
            <person name="Xin Y.-H."/>
        </authorList>
    </citation>
    <scope>NUCLEOTIDE SEQUENCE [LARGE SCALE GENOMIC DNA]</scope>
    <source>
        <strain evidence="1 2">KACC 18900</strain>
    </source>
</reference>
<comment type="caution">
    <text evidence="1">The sequence shown here is derived from an EMBL/GenBank/DDBJ whole genome shotgun (WGS) entry which is preliminary data.</text>
</comment>
<dbReference type="InterPro" id="IPR021312">
    <property type="entry name" value="DUF2889"/>
</dbReference>
<keyword evidence="2" id="KW-1185">Reference proteome</keyword>
<proteinExistence type="predicted"/>
<dbReference type="Pfam" id="PF11136">
    <property type="entry name" value="DUF2889"/>
    <property type="match status" value="1"/>
</dbReference>
<dbReference type="Proteomes" id="UP001385892">
    <property type="component" value="Unassembled WGS sequence"/>
</dbReference>
<dbReference type="EMBL" id="JBBKZT010000013">
    <property type="protein sequence ID" value="MEJ8850039.1"/>
    <property type="molecule type" value="Genomic_DNA"/>
</dbReference>
<sequence length="216" mass="23820">MHNADECNPSTCAAQIDRRIEHMTVLPPAARRQPIHQRAITTQGYLRDDGLWDLEAELVDTRAYTAKTHDEGVRIAGEPVHHMRIRLTIDDDFVVHNAVAAMSSTPFPECAPAVDPFVGLVGARIGAGWRKQVDAIMGGTIGCTHLRELLGVMATVAFQTVPGYRRHEQRMRGEPVLAAADPAHQMGKCLAWDFDGPVIARVAPEFIGYRRKKPAV</sequence>
<evidence type="ECO:0000313" key="1">
    <source>
        <dbReference type="EMBL" id="MEJ8850039.1"/>
    </source>
</evidence>
<gene>
    <name evidence="1" type="ORF">WKW82_25570</name>
</gene>
<name>A0ABU8WT09_9BURK</name>
<organism evidence="1 2">
    <name type="scientific">Variovorax rhizosphaerae</name>
    <dbReference type="NCBI Taxonomy" id="1836200"/>
    <lineage>
        <taxon>Bacteria</taxon>
        <taxon>Pseudomonadati</taxon>
        <taxon>Pseudomonadota</taxon>
        <taxon>Betaproteobacteria</taxon>
        <taxon>Burkholderiales</taxon>
        <taxon>Comamonadaceae</taxon>
        <taxon>Variovorax</taxon>
    </lineage>
</organism>
<evidence type="ECO:0000313" key="2">
    <source>
        <dbReference type="Proteomes" id="UP001385892"/>
    </source>
</evidence>
<dbReference type="RefSeq" id="WP_340345245.1">
    <property type="nucleotide sequence ID" value="NZ_JBBKZT010000013.1"/>
</dbReference>
<accession>A0ABU8WT09</accession>